<dbReference type="Proteomes" id="UP000050640">
    <property type="component" value="Unplaced"/>
</dbReference>
<evidence type="ECO:0000313" key="10">
    <source>
        <dbReference type="Proteomes" id="UP000050640"/>
    </source>
</evidence>
<sequence length="236" mass="27191">MEDLNCLNEKEAEAKERWQKTDAVCFDVDSTICADEMIDEFAEYLHCYEITKFTEKTMDGEMPFRESLKIRLNILKPTRKQLESFIRERELRLTPGSEALVTELHRRRIPVYLISGGFFPMILPVAKVLKIPTTNIYANEMFFDENGFCIGFDETRITSDSGSRNFGKAAVCRKLKDEKGYRNLVMIGDGVTDMEASTQADLFIGFGGNRCRKVVKRKAPWFVYDFDTLRASLVDK</sequence>
<keyword evidence="9" id="KW-0718">Serine biosynthesis</keyword>
<evidence type="ECO:0000256" key="6">
    <source>
        <dbReference type="ARBA" id="ARBA00022723"/>
    </source>
</evidence>
<evidence type="ECO:0000256" key="3">
    <source>
        <dbReference type="ARBA" id="ARBA00012640"/>
    </source>
</evidence>
<dbReference type="GO" id="GO:0036424">
    <property type="term" value="F:L-phosphoserine phosphatase activity"/>
    <property type="evidence" value="ECO:0007669"/>
    <property type="project" value="TreeGrafter"/>
</dbReference>
<dbReference type="SUPFAM" id="SSF56784">
    <property type="entry name" value="HAD-like"/>
    <property type="match status" value="1"/>
</dbReference>
<dbReference type="CDD" id="cd04309">
    <property type="entry name" value="HAD_PSP_eu"/>
    <property type="match status" value="1"/>
</dbReference>
<evidence type="ECO:0000256" key="9">
    <source>
        <dbReference type="ARBA" id="ARBA00023299"/>
    </source>
</evidence>
<evidence type="ECO:0000256" key="1">
    <source>
        <dbReference type="ARBA" id="ARBA00001946"/>
    </source>
</evidence>
<keyword evidence="10" id="KW-1185">Reference proteome</keyword>
<dbReference type="EC" id="3.1.3.3" evidence="3"/>
<dbReference type="Gene3D" id="1.10.150.210">
    <property type="entry name" value="Phosphoserine phosphatase, domain 2"/>
    <property type="match status" value="1"/>
</dbReference>
<dbReference type="InterPro" id="IPR050582">
    <property type="entry name" value="HAD-like_SerB"/>
</dbReference>
<evidence type="ECO:0000256" key="8">
    <source>
        <dbReference type="ARBA" id="ARBA00022842"/>
    </source>
</evidence>
<dbReference type="AlphaFoldDB" id="A0A0R3RS85"/>
<evidence type="ECO:0000313" key="11">
    <source>
        <dbReference type="WBParaSite" id="EEL_0000466401-mRNA-1"/>
    </source>
</evidence>
<dbReference type="PANTHER" id="PTHR43344:SF2">
    <property type="entry name" value="PHOSPHOSERINE PHOSPHATASE"/>
    <property type="match status" value="1"/>
</dbReference>
<evidence type="ECO:0000256" key="2">
    <source>
        <dbReference type="ARBA" id="ARBA00005135"/>
    </source>
</evidence>
<reference evidence="11" key="1">
    <citation type="submission" date="2017-02" db="UniProtKB">
        <authorList>
            <consortium name="WormBaseParasite"/>
        </authorList>
    </citation>
    <scope>IDENTIFICATION</scope>
</reference>
<dbReference type="STRING" id="1147741.A0A0R3RS85"/>
<organism evidence="10 11">
    <name type="scientific">Elaeophora elaphi</name>
    <dbReference type="NCBI Taxonomy" id="1147741"/>
    <lineage>
        <taxon>Eukaryota</taxon>
        <taxon>Metazoa</taxon>
        <taxon>Ecdysozoa</taxon>
        <taxon>Nematoda</taxon>
        <taxon>Chromadorea</taxon>
        <taxon>Rhabditida</taxon>
        <taxon>Spirurina</taxon>
        <taxon>Spiruromorpha</taxon>
        <taxon>Filarioidea</taxon>
        <taxon>Onchocercidae</taxon>
        <taxon>Elaeophora</taxon>
    </lineage>
</organism>
<name>A0A0R3RS85_9BILA</name>
<keyword evidence="7" id="KW-0378">Hydrolase</keyword>
<protein>
    <recommendedName>
        <fullName evidence="4">Phosphoserine phosphatase</fullName>
        <ecNumber evidence="3">3.1.3.3</ecNumber>
    </recommendedName>
</protein>
<dbReference type="GO" id="GO:0000287">
    <property type="term" value="F:magnesium ion binding"/>
    <property type="evidence" value="ECO:0007669"/>
    <property type="project" value="TreeGrafter"/>
</dbReference>
<keyword evidence="5" id="KW-0028">Amino-acid biosynthesis</keyword>
<evidence type="ECO:0000256" key="5">
    <source>
        <dbReference type="ARBA" id="ARBA00022605"/>
    </source>
</evidence>
<dbReference type="GO" id="GO:0006564">
    <property type="term" value="P:L-serine biosynthetic process"/>
    <property type="evidence" value="ECO:0007669"/>
    <property type="project" value="UniProtKB-KW"/>
</dbReference>
<comment type="cofactor">
    <cofactor evidence="1">
        <name>Mg(2+)</name>
        <dbReference type="ChEBI" id="CHEBI:18420"/>
    </cofactor>
</comment>
<keyword evidence="8" id="KW-0460">Magnesium</keyword>
<dbReference type="NCBIfam" id="TIGR01488">
    <property type="entry name" value="HAD-SF-IB"/>
    <property type="match status" value="1"/>
</dbReference>
<dbReference type="WBParaSite" id="EEL_0000466401-mRNA-1">
    <property type="protein sequence ID" value="EEL_0000466401-mRNA-1"/>
    <property type="gene ID" value="EEL_0000466401"/>
</dbReference>
<dbReference type="InterPro" id="IPR023214">
    <property type="entry name" value="HAD_sf"/>
</dbReference>
<dbReference type="Pfam" id="PF00702">
    <property type="entry name" value="Hydrolase"/>
    <property type="match status" value="1"/>
</dbReference>
<dbReference type="PANTHER" id="PTHR43344">
    <property type="entry name" value="PHOSPHOSERINE PHOSPHATASE"/>
    <property type="match status" value="1"/>
</dbReference>
<accession>A0A0R3RS85</accession>
<comment type="pathway">
    <text evidence="2">Amino-acid biosynthesis; L-serine biosynthesis; L-serine from 3-phospho-D-glycerate: step 3/3.</text>
</comment>
<dbReference type="GO" id="GO:0005737">
    <property type="term" value="C:cytoplasm"/>
    <property type="evidence" value="ECO:0007669"/>
    <property type="project" value="TreeGrafter"/>
</dbReference>
<keyword evidence="6" id="KW-0479">Metal-binding</keyword>
<proteinExistence type="predicted"/>
<evidence type="ECO:0000256" key="4">
    <source>
        <dbReference type="ARBA" id="ARBA00015196"/>
    </source>
</evidence>
<dbReference type="InterPro" id="IPR036412">
    <property type="entry name" value="HAD-like_sf"/>
</dbReference>
<dbReference type="Gene3D" id="3.40.50.1000">
    <property type="entry name" value="HAD superfamily/HAD-like"/>
    <property type="match status" value="1"/>
</dbReference>
<evidence type="ECO:0000256" key="7">
    <source>
        <dbReference type="ARBA" id="ARBA00022801"/>
    </source>
</evidence>